<proteinExistence type="predicted"/>
<sequence>MTTAENISFSPPLYFKYTYNIQTPKESRRAGAAEYVTKDSRKINVYKTSLPQKNILLPAFSALLYLPVFPACHSKNPQK</sequence>
<reference evidence="2" key="1">
    <citation type="submission" date="2017-06" db="EMBL/GenBank/DDBJ databases">
        <title>Capnocytophaga spp. assemblies.</title>
        <authorList>
            <person name="Gulvik C.A."/>
        </authorList>
    </citation>
    <scope>NUCLEOTIDE SEQUENCE [LARGE SCALE GENOMIC DNA]</scope>
    <source>
        <strain evidence="2">H6253</strain>
    </source>
</reference>
<evidence type="ECO:0000313" key="2">
    <source>
        <dbReference type="Proteomes" id="UP000217276"/>
    </source>
</evidence>
<dbReference type="EMBL" id="CP022384">
    <property type="protein sequence ID" value="ATA81243.1"/>
    <property type="molecule type" value="Genomic_DNA"/>
</dbReference>
<accession>A0A250F7Y6</accession>
<name>A0A250F7Y6_9FLAO</name>
<dbReference type="AlphaFoldDB" id="A0A250F7Y6"/>
<dbReference type="KEGG" id="clk:CGC53_02195"/>
<protein>
    <submittedName>
        <fullName evidence="1">Uncharacterized protein</fullName>
    </submittedName>
</protein>
<gene>
    <name evidence="1" type="ORF">CGC53_02195</name>
</gene>
<evidence type="ECO:0000313" key="1">
    <source>
        <dbReference type="EMBL" id="ATA81243.1"/>
    </source>
</evidence>
<organism evidence="1 2">
    <name type="scientific">Capnocytophaga leadbetteri</name>
    <dbReference type="NCBI Taxonomy" id="327575"/>
    <lineage>
        <taxon>Bacteria</taxon>
        <taxon>Pseudomonadati</taxon>
        <taxon>Bacteroidota</taxon>
        <taxon>Flavobacteriia</taxon>
        <taxon>Flavobacteriales</taxon>
        <taxon>Flavobacteriaceae</taxon>
        <taxon>Capnocytophaga</taxon>
    </lineage>
</organism>
<dbReference type="Proteomes" id="UP000217276">
    <property type="component" value="Chromosome"/>
</dbReference>
<keyword evidence="2" id="KW-1185">Reference proteome</keyword>